<sequence length="132" mass="15345">MQRDRWLTRHLLSAADRLMHVPNAQPPEPRDWEVRATHTVHHIPYQLAQFWDVGVSHETVDSGMVFDSFGEGEGAAYKRWLTHAICDYYGLESKSVTLANPSRRVVYVGIKEGQRRHGSHLKHFPRPMWELC</sequence>
<dbReference type="AlphaFoldDB" id="A0A0B7JIE1"/>
<evidence type="ECO:0000313" key="2">
    <source>
        <dbReference type="EMBL" id="CEO44384.1"/>
    </source>
</evidence>
<accession>A0A0B7JIE1</accession>
<dbReference type="Pfam" id="PF13902">
    <property type="entry name" value="R3H-assoc"/>
    <property type="match status" value="1"/>
</dbReference>
<dbReference type="InterPro" id="IPR025952">
    <property type="entry name" value="R3H-assoc_dom"/>
</dbReference>
<dbReference type="GO" id="GO:0003676">
    <property type="term" value="F:nucleic acid binding"/>
    <property type="evidence" value="ECO:0007669"/>
    <property type="project" value="InterPro"/>
</dbReference>
<organism evidence="2">
    <name type="scientific">Bionectria ochroleuca</name>
    <name type="common">Gliocladium roseum</name>
    <dbReference type="NCBI Taxonomy" id="29856"/>
    <lineage>
        <taxon>Eukaryota</taxon>
        <taxon>Fungi</taxon>
        <taxon>Dikarya</taxon>
        <taxon>Ascomycota</taxon>
        <taxon>Pezizomycotina</taxon>
        <taxon>Sordariomycetes</taxon>
        <taxon>Hypocreomycetidae</taxon>
        <taxon>Hypocreales</taxon>
        <taxon>Bionectriaceae</taxon>
        <taxon>Clonostachys</taxon>
    </lineage>
</organism>
<dbReference type="EMBL" id="CDPU01000001">
    <property type="protein sequence ID" value="CEO44384.1"/>
    <property type="molecule type" value="Genomic_DNA"/>
</dbReference>
<protein>
    <recommendedName>
        <fullName evidence="1">R3H-associated N-terminal domain-containing protein</fullName>
    </recommendedName>
</protein>
<gene>
    <name evidence="2" type="ORF">BN869_000000439_1</name>
</gene>
<dbReference type="InterPro" id="IPR036867">
    <property type="entry name" value="R3H_dom_sf"/>
</dbReference>
<reference evidence="2" key="1">
    <citation type="submission" date="2015-01" db="EMBL/GenBank/DDBJ databases">
        <authorList>
            <person name="Durling Mikael"/>
        </authorList>
    </citation>
    <scope>NUCLEOTIDE SEQUENCE</scope>
</reference>
<proteinExistence type="predicted"/>
<evidence type="ECO:0000259" key="1">
    <source>
        <dbReference type="Pfam" id="PF13902"/>
    </source>
</evidence>
<feature type="domain" description="R3H-associated N-terminal" evidence="1">
    <location>
        <begin position="3"/>
        <end position="58"/>
    </location>
</feature>
<dbReference type="SUPFAM" id="SSF82708">
    <property type="entry name" value="R3H domain"/>
    <property type="match status" value="1"/>
</dbReference>
<dbReference type="CDD" id="cd02325">
    <property type="entry name" value="R3H"/>
    <property type="match status" value="1"/>
</dbReference>
<name>A0A0B7JIE1_BIOOC</name>